<name>A0ACC2XXU2_9TREE</name>
<gene>
    <name evidence="1" type="ORF">QFC24_001107</name>
</gene>
<accession>A0ACC2XXU2</accession>
<comment type="caution">
    <text evidence="1">The sequence shown here is derived from an EMBL/GenBank/DDBJ whole genome shotgun (WGS) entry which is preliminary data.</text>
</comment>
<reference evidence="1" key="1">
    <citation type="submission" date="2023-04" db="EMBL/GenBank/DDBJ databases">
        <title>Draft Genome sequencing of Naganishia species isolated from polar environments using Oxford Nanopore Technology.</title>
        <authorList>
            <person name="Leo P."/>
            <person name="Venkateswaran K."/>
        </authorList>
    </citation>
    <scope>NUCLEOTIDE SEQUENCE</scope>
    <source>
        <strain evidence="1">DBVPG 5303</strain>
    </source>
</reference>
<organism evidence="1 2">
    <name type="scientific">Naganishia onofrii</name>
    <dbReference type="NCBI Taxonomy" id="1851511"/>
    <lineage>
        <taxon>Eukaryota</taxon>
        <taxon>Fungi</taxon>
        <taxon>Dikarya</taxon>
        <taxon>Basidiomycota</taxon>
        <taxon>Agaricomycotina</taxon>
        <taxon>Tremellomycetes</taxon>
        <taxon>Filobasidiales</taxon>
        <taxon>Filobasidiaceae</taxon>
        <taxon>Naganishia</taxon>
    </lineage>
</organism>
<dbReference type="EMBL" id="JASBWV010000002">
    <property type="protein sequence ID" value="KAJ9127697.1"/>
    <property type="molecule type" value="Genomic_DNA"/>
</dbReference>
<dbReference type="Proteomes" id="UP001234202">
    <property type="component" value="Unassembled WGS sequence"/>
</dbReference>
<evidence type="ECO:0000313" key="2">
    <source>
        <dbReference type="Proteomes" id="UP001234202"/>
    </source>
</evidence>
<protein>
    <submittedName>
        <fullName evidence="1">Uncharacterized protein</fullName>
    </submittedName>
</protein>
<keyword evidence="2" id="KW-1185">Reference proteome</keyword>
<sequence>MPPIKELQDKILEVGGVKLRAMQSKVANTKGMIDLAGEKIVKAEVAQAKAQRDAEKLEKTIATNTAALEQLLGEYEVVEADLASCQADLEIITARVQEAQDGMEDVHETLAEAKKELDEKLTYINTFRTLQVRRYSIASRALELIIFL</sequence>
<evidence type="ECO:0000313" key="1">
    <source>
        <dbReference type="EMBL" id="KAJ9127697.1"/>
    </source>
</evidence>
<proteinExistence type="predicted"/>